<dbReference type="Proteomes" id="UP000193920">
    <property type="component" value="Unassembled WGS sequence"/>
</dbReference>
<dbReference type="EMBL" id="MCOG01000225">
    <property type="protein sequence ID" value="ORY24170.1"/>
    <property type="molecule type" value="Genomic_DNA"/>
</dbReference>
<keyword evidence="1" id="KW-0812">Transmembrane</keyword>
<sequence length="249" mass="29225">MHRNISNTIFKEIIFVILIIEIELVSTKTCHNSLEVDYSPCSWMSKCVIYNSEDKEYKVGTQTSHCKRKGWILPFFCFTGVFIAIIIGYILFHFRKEQMEPILRPETFYQPRNSFFKSGFYNKHSPFKYLSYNPSMRYSGNISNLSGLKAMDGRKNYHNLEIPVNYINRNNINNNINNNVINKNSYQDLDPTIYPEYDNTVEIIDDNRTNFNGVNQMNPINSMNMSMNNINNMSYMNNINNMSMNNVII</sequence>
<comment type="caution">
    <text evidence="3">The sequence shown here is derived from an EMBL/GenBank/DDBJ whole genome shotgun (WGS) entry which is preliminary data.</text>
</comment>
<reference evidence="3 4" key="1">
    <citation type="submission" date="2016-08" db="EMBL/GenBank/DDBJ databases">
        <title>A Parts List for Fungal Cellulosomes Revealed by Comparative Genomics.</title>
        <authorList>
            <consortium name="DOE Joint Genome Institute"/>
            <person name="Haitjema C.H."/>
            <person name="Gilmore S.P."/>
            <person name="Henske J.K."/>
            <person name="Solomon K.V."/>
            <person name="De Groot R."/>
            <person name="Kuo A."/>
            <person name="Mondo S.J."/>
            <person name="Salamov A.A."/>
            <person name="Labutti K."/>
            <person name="Zhao Z."/>
            <person name="Chiniquy J."/>
            <person name="Barry K."/>
            <person name="Brewer H.M."/>
            <person name="Purvine S.O."/>
            <person name="Wright A.T."/>
            <person name="Boxma B."/>
            <person name="Van Alen T."/>
            <person name="Hackstein J.H."/>
            <person name="Baker S.E."/>
            <person name="Grigoriev I.V."/>
            <person name="O'Malley M.A."/>
        </authorList>
    </citation>
    <scope>NUCLEOTIDE SEQUENCE [LARGE SCALE GENOMIC DNA]</scope>
    <source>
        <strain evidence="3 4">G1</strain>
    </source>
</reference>
<name>A0A1Y2APE6_9FUNG</name>
<evidence type="ECO:0000313" key="4">
    <source>
        <dbReference type="Proteomes" id="UP000193920"/>
    </source>
</evidence>
<gene>
    <name evidence="3" type="ORF">LY90DRAFT_117655</name>
</gene>
<organism evidence="3 4">
    <name type="scientific">Neocallimastix californiae</name>
    <dbReference type="NCBI Taxonomy" id="1754190"/>
    <lineage>
        <taxon>Eukaryota</taxon>
        <taxon>Fungi</taxon>
        <taxon>Fungi incertae sedis</taxon>
        <taxon>Chytridiomycota</taxon>
        <taxon>Chytridiomycota incertae sedis</taxon>
        <taxon>Neocallimastigomycetes</taxon>
        <taxon>Neocallimastigales</taxon>
        <taxon>Neocallimastigaceae</taxon>
        <taxon>Neocallimastix</taxon>
    </lineage>
</organism>
<feature type="signal peptide" evidence="2">
    <location>
        <begin position="1"/>
        <end position="27"/>
    </location>
</feature>
<evidence type="ECO:0000313" key="3">
    <source>
        <dbReference type="EMBL" id="ORY24170.1"/>
    </source>
</evidence>
<dbReference type="OrthoDB" id="2160452at2759"/>
<accession>A0A1Y2APE6</accession>
<keyword evidence="2" id="KW-0732">Signal</keyword>
<evidence type="ECO:0000256" key="1">
    <source>
        <dbReference type="SAM" id="Phobius"/>
    </source>
</evidence>
<feature type="transmembrane region" description="Helical" evidence="1">
    <location>
        <begin position="71"/>
        <end position="92"/>
    </location>
</feature>
<keyword evidence="4" id="KW-1185">Reference proteome</keyword>
<evidence type="ECO:0000256" key="2">
    <source>
        <dbReference type="SAM" id="SignalP"/>
    </source>
</evidence>
<dbReference type="AlphaFoldDB" id="A0A1Y2APE6"/>
<keyword evidence="1" id="KW-1133">Transmembrane helix</keyword>
<proteinExistence type="predicted"/>
<feature type="chain" id="PRO_5013050565" evidence="2">
    <location>
        <begin position="28"/>
        <end position="249"/>
    </location>
</feature>
<protein>
    <submittedName>
        <fullName evidence="3">Uncharacterized protein</fullName>
    </submittedName>
</protein>
<keyword evidence="1" id="KW-0472">Membrane</keyword>